<evidence type="ECO:0000313" key="4">
    <source>
        <dbReference type="EMBL" id="SIT47781.1"/>
    </source>
</evidence>
<organism evidence="4 5">
    <name type="scientific">Paraburkholderia piptadeniae</name>
    <dbReference type="NCBI Taxonomy" id="1701573"/>
    <lineage>
        <taxon>Bacteria</taxon>
        <taxon>Pseudomonadati</taxon>
        <taxon>Pseudomonadota</taxon>
        <taxon>Betaproteobacteria</taxon>
        <taxon>Burkholderiales</taxon>
        <taxon>Burkholderiaceae</taxon>
        <taxon>Paraburkholderia</taxon>
    </lineage>
</organism>
<keyword evidence="1" id="KW-0732">Signal</keyword>
<accession>A0A1N7SK46</accession>
<evidence type="ECO:0000259" key="3">
    <source>
        <dbReference type="Pfam" id="PF12849"/>
    </source>
</evidence>
<reference evidence="4" key="1">
    <citation type="submission" date="2016-12" db="EMBL/GenBank/DDBJ databases">
        <authorList>
            <person name="Moulin L."/>
        </authorList>
    </citation>
    <scope>NUCLEOTIDE SEQUENCE [LARGE SCALE GENOMIC DNA]</scope>
    <source>
        <strain evidence="4">STM 7183</strain>
    </source>
</reference>
<comment type="caution">
    <text evidence="4">The sequence shown here is derived from an EMBL/GenBank/DDBJ whole genome shotgun (WGS) entry which is preliminary data.</text>
</comment>
<dbReference type="Pfam" id="PF12849">
    <property type="entry name" value="PBP_like_2"/>
    <property type="match status" value="1"/>
</dbReference>
<feature type="domain" description="PBP" evidence="3">
    <location>
        <begin position="69"/>
        <end position="342"/>
    </location>
</feature>
<dbReference type="Gene3D" id="3.40.190.10">
    <property type="entry name" value="Periplasmic binding protein-like II"/>
    <property type="match status" value="2"/>
</dbReference>
<evidence type="ECO:0000256" key="1">
    <source>
        <dbReference type="ARBA" id="ARBA00022729"/>
    </source>
</evidence>
<protein>
    <recommendedName>
        <fullName evidence="3">PBP domain-containing protein</fullName>
    </recommendedName>
</protein>
<evidence type="ECO:0000256" key="2">
    <source>
        <dbReference type="SAM" id="MobiDB-lite"/>
    </source>
</evidence>
<dbReference type="Proteomes" id="UP000195569">
    <property type="component" value="Unassembled WGS sequence"/>
</dbReference>
<dbReference type="InterPro" id="IPR024370">
    <property type="entry name" value="PBP_domain"/>
</dbReference>
<dbReference type="PANTHER" id="PTHR30570">
    <property type="entry name" value="PERIPLASMIC PHOSPHATE BINDING COMPONENT OF PHOSPHATE ABC TRANSPORTER"/>
    <property type="match status" value="1"/>
</dbReference>
<dbReference type="PROSITE" id="PS51257">
    <property type="entry name" value="PROKAR_LIPOPROTEIN"/>
    <property type="match status" value="1"/>
</dbReference>
<keyword evidence="5" id="KW-1185">Reference proteome</keyword>
<gene>
    <name evidence="4" type="ORF">BN2476_600008</name>
</gene>
<evidence type="ECO:0000313" key="5">
    <source>
        <dbReference type="Proteomes" id="UP000195569"/>
    </source>
</evidence>
<sequence length="374" mass="41090">MKVKQTLSRLVRVPCNGMTIAAASCVGVLLTCAVVMPLRANEIDFAQRPYVPQHVTVPEDKSYVVGPDTVFVAGNDVLIPLFNKLDVAWAKVEPKVKFQKIMMGSTLSVEGLTSGKSAFGPIGRGNRRPEVDQFEQRFGYEPTYLKIGYDSNPHNKLSTGIWVNASNPIKQITLEQAAAIFTTGGKGGDITHWSQLGVQGDWGPVPIHPYVARDTDAILAMIDEMRDKFGGRPFTSRVEWMPTEESAIDSVAQDAFGVVLMDYWNNEAPMTGVLTWKRLHDLGPKIKFVPMVIDDDKGTLSDGTVKGPLHPMASAIGININRVPGKPLEPWLKAYCEFLLSKDAQDIIGSPEMRKAGFRPLQPGEAADELKKIE</sequence>
<name>A0A1N7SK46_9BURK</name>
<dbReference type="RefSeq" id="WP_087737713.1">
    <property type="nucleotide sequence ID" value="NZ_CYGY02000060.1"/>
</dbReference>
<dbReference type="SUPFAM" id="SSF53850">
    <property type="entry name" value="Periplasmic binding protein-like II"/>
    <property type="match status" value="1"/>
</dbReference>
<dbReference type="EMBL" id="CYGY02000060">
    <property type="protein sequence ID" value="SIT47781.1"/>
    <property type="molecule type" value="Genomic_DNA"/>
</dbReference>
<dbReference type="PANTHER" id="PTHR30570:SF6">
    <property type="entry name" value="PHOSPHATE-BINDING PROTEIN PSTS"/>
    <property type="match status" value="1"/>
</dbReference>
<dbReference type="InterPro" id="IPR050811">
    <property type="entry name" value="Phosphate_ABC_transporter"/>
</dbReference>
<proteinExistence type="predicted"/>
<dbReference type="OrthoDB" id="4008270at2"/>
<feature type="region of interest" description="Disordered" evidence="2">
    <location>
        <begin position="355"/>
        <end position="374"/>
    </location>
</feature>
<dbReference type="AlphaFoldDB" id="A0A1N7SK46"/>